<dbReference type="OrthoDB" id="3256413at2759"/>
<keyword evidence="3" id="KW-1185">Reference proteome</keyword>
<evidence type="ECO:0000313" key="3">
    <source>
        <dbReference type="Proteomes" id="UP000736335"/>
    </source>
</evidence>
<organism evidence="2 3">
    <name type="scientific">Thelephora terrestris</name>
    <dbReference type="NCBI Taxonomy" id="56493"/>
    <lineage>
        <taxon>Eukaryota</taxon>
        <taxon>Fungi</taxon>
        <taxon>Dikarya</taxon>
        <taxon>Basidiomycota</taxon>
        <taxon>Agaricomycotina</taxon>
        <taxon>Agaricomycetes</taxon>
        <taxon>Thelephorales</taxon>
        <taxon>Thelephoraceae</taxon>
        <taxon>Thelephora</taxon>
    </lineage>
</organism>
<name>A0A9P6H356_9AGAM</name>
<reference evidence="2" key="2">
    <citation type="submission" date="2020-11" db="EMBL/GenBank/DDBJ databases">
        <authorList>
            <consortium name="DOE Joint Genome Institute"/>
            <person name="Kuo A."/>
            <person name="Miyauchi S."/>
            <person name="Kiss E."/>
            <person name="Drula E."/>
            <person name="Kohler A."/>
            <person name="Sanchez-Garcia M."/>
            <person name="Andreopoulos B."/>
            <person name="Barry K.W."/>
            <person name="Bonito G."/>
            <person name="Buee M."/>
            <person name="Carver A."/>
            <person name="Chen C."/>
            <person name="Cichocki N."/>
            <person name="Clum A."/>
            <person name="Culley D."/>
            <person name="Crous P.W."/>
            <person name="Fauchery L."/>
            <person name="Girlanda M."/>
            <person name="Hayes R."/>
            <person name="Keri Z."/>
            <person name="Labutti K."/>
            <person name="Lipzen A."/>
            <person name="Lombard V."/>
            <person name="Magnuson J."/>
            <person name="Maillard F."/>
            <person name="Morin E."/>
            <person name="Murat C."/>
            <person name="Nolan M."/>
            <person name="Ohm R."/>
            <person name="Pangilinan J."/>
            <person name="Pereira M."/>
            <person name="Perotto S."/>
            <person name="Peter M."/>
            <person name="Riley R."/>
            <person name="Sitrit Y."/>
            <person name="Stielow B."/>
            <person name="Szollosi G."/>
            <person name="Zifcakova L."/>
            <person name="Stursova M."/>
            <person name="Spatafora J.W."/>
            <person name="Tedersoo L."/>
            <person name="Vaario L.-M."/>
            <person name="Yamada A."/>
            <person name="Yan M."/>
            <person name="Wang P."/>
            <person name="Xu J."/>
            <person name="Bruns T."/>
            <person name="Baldrian P."/>
            <person name="Vilgalys R."/>
            <person name="Henrissat B."/>
            <person name="Grigoriev I.V."/>
            <person name="Hibbett D."/>
            <person name="Nagy L.G."/>
            <person name="Martin F.M."/>
        </authorList>
    </citation>
    <scope>NUCLEOTIDE SEQUENCE</scope>
    <source>
        <strain evidence="2">UH-Tt-Lm1</strain>
    </source>
</reference>
<sequence length="480" mass="54111">MSPRTPSQPPNLPLELWEYIFLHLAPVQIVKLRAVDRSFRDVIKKSPEAQYLIDLHAAGLEVEHQDPSLSLADRREQLDRYRSHWDSLQWVEQSSFPVPRVPGGTADVEGGVVCYVLGYSPGPPTIDYHFVQLPSVLRAVPLKQWTLHGLPNHQSPGLFPEEDLLVICSPIDNNRSFKVHLLRMSDGEPHPDASIPVINGPEYTHEESIQEITRVKVTSSRLAVTVSIFPEICDRSFMTPHFLVWDWKTGVKYVEIWRISIDVQFVDEYRIFGVSRDFGVDQHSLVTLIDTSAPAEAHHEPREIVFELDDGEEPFALIEGTYSRGEKLGSSFRSNCKRHVLGIECTSVFVINYERICAIASEYKPSSRIPWDVWKHKTMQVEFPAGSPPYVMLAGPRAFVVGKGGPGERWIKSFDLTPGACRFVEQSDPSSEAAPEVRCVTRTHVPESWCGVGFSVSQDNVLVSERAQDGGSEVLELWTF</sequence>
<dbReference type="SMART" id="SM00256">
    <property type="entry name" value="FBOX"/>
    <property type="match status" value="1"/>
</dbReference>
<feature type="domain" description="F-box" evidence="1">
    <location>
        <begin position="6"/>
        <end position="55"/>
    </location>
</feature>
<dbReference type="EMBL" id="WIUZ02000024">
    <property type="protein sequence ID" value="KAF9778199.1"/>
    <property type="molecule type" value="Genomic_DNA"/>
</dbReference>
<reference evidence="2" key="1">
    <citation type="journal article" date="2020" name="Nat. Commun.">
        <title>Large-scale genome sequencing of mycorrhizal fungi provides insights into the early evolution of symbiotic traits.</title>
        <authorList>
            <person name="Miyauchi S."/>
            <person name="Kiss E."/>
            <person name="Kuo A."/>
            <person name="Drula E."/>
            <person name="Kohler A."/>
            <person name="Sanchez-Garcia M."/>
            <person name="Morin E."/>
            <person name="Andreopoulos B."/>
            <person name="Barry K.W."/>
            <person name="Bonito G."/>
            <person name="Buee M."/>
            <person name="Carver A."/>
            <person name="Chen C."/>
            <person name="Cichocki N."/>
            <person name="Clum A."/>
            <person name="Culley D."/>
            <person name="Crous P.W."/>
            <person name="Fauchery L."/>
            <person name="Girlanda M."/>
            <person name="Hayes R.D."/>
            <person name="Keri Z."/>
            <person name="LaButti K."/>
            <person name="Lipzen A."/>
            <person name="Lombard V."/>
            <person name="Magnuson J."/>
            <person name="Maillard F."/>
            <person name="Murat C."/>
            <person name="Nolan M."/>
            <person name="Ohm R.A."/>
            <person name="Pangilinan J."/>
            <person name="Pereira M.F."/>
            <person name="Perotto S."/>
            <person name="Peter M."/>
            <person name="Pfister S."/>
            <person name="Riley R."/>
            <person name="Sitrit Y."/>
            <person name="Stielow J.B."/>
            <person name="Szollosi G."/>
            <person name="Zifcakova L."/>
            <person name="Stursova M."/>
            <person name="Spatafora J.W."/>
            <person name="Tedersoo L."/>
            <person name="Vaario L.M."/>
            <person name="Yamada A."/>
            <person name="Yan M."/>
            <person name="Wang P."/>
            <person name="Xu J."/>
            <person name="Bruns T."/>
            <person name="Baldrian P."/>
            <person name="Vilgalys R."/>
            <person name="Dunand C."/>
            <person name="Henrissat B."/>
            <person name="Grigoriev I.V."/>
            <person name="Hibbett D."/>
            <person name="Nagy L.G."/>
            <person name="Martin F.M."/>
        </authorList>
    </citation>
    <scope>NUCLEOTIDE SEQUENCE</scope>
    <source>
        <strain evidence="2">UH-Tt-Lm1</strain>
    </source>
</reference>
<dbReference type="AlphaFoldDB" id="A0A9P6H356"/>
<proteinExistence type="predicted"/>
<dbReference type="CDD" id="cd09917">
    <property type="entry name" value="F-box_SF"/>
    <property type="match status" value="1"/>
</dbReference>
<evidence type="ECO:0000259" key="1">
    <source>
        <dbReference type="PROSITE" id="PS50181"/>
    </source>
</evidence>
<dbReference type="SUPFAM" id="SSF81383">
    <property type="entry name" value="F-box domain"/>
    <property type="match status" value="1"/>
</dbReference>
<gene>
    <name evidence="2" type="ORF">BJ322DRAFT_1093628</name>
</gene>
<dbReference type="Proteomes" id="UP000736335">
    <property type="component" value="Unassembled WGS sequence"/>
</dbReference>
<comment type="caution">
    <text evidence="2">The sequence shown here is derived from an EMBL/GenBank/DDBJ whole genome shotgun (WGS) entry which is preliminary data.</text>
</comment>
<accession>A0A9P6H356</accession>
<dbReference type="InterPro" id="IPR036047">
    <property type="entry name" value="F-box-like_dom_sf"/>
</dbReference>
<evidence type="ECO:0000313" key="2">
    <source>
        <dbReference type="EMBL" id="KAF9778199.1"/>
    </source>
</evidence>
<dbReference type="PROSITE" id="PS50181">
    <property type="entry name" value="FBOX"/>
    <property type="match status" value="1"/>
</dbReference>
<protein>
    <recommendedName>
        <fullName evidence="1">F-box domain-containing protein</fullName>
    </recommendedName>
</protein>
<dbReference type="InterPro" id="IPR001810">
    <property type="entry name" value="F-box_dom"/>
</dbReference>